<evidence type="ECO:0000313" key="3">
    <source>
        <dbReference type="Proteomes" id="UP000756346"/>
    </source>
</evidence>
<feature type="compositionally biased region" description="Basic residues" evidence="1">
    <location>
        <begin position="233"/>
        <end position="243"/>
    </location>
</feature>
<dbReference type="PANTHER" id="PTHR38166:SF1">
    <property type="entry name" value="C2H2-TYPE DOMAIN-CONTAINING PROTEIN"/>
    <property type="match status" value="1"/>
</dbReference>
<reference evidence="2" key="1">
    <citation type="journal article" date="2021" name="Nat. Commun.">
        <title>Genetic determinants of endophytism in the Arabidopsis root mycobiome.</title>
        <authorList>
            <person name="Mesny F."/>
            <person name="Miyauchi S."/>
            <person name="Thiergart T."/>
            <person name="Pickel B."/>
            <person name="Atanasova L."/>
            <person name="Karlsson M."/>
            <person name="Huettel B."/>
            <person name="Barry K.W."/>
            <person name="Haridas S."/>
            <person name="Chen C."/>
            <person name="Bauer D."/>
            <person name="Andreopoulos W."/>
            <person name="Pangilinan J."/>
            <person name="LaButti K."/>
            <person name="Riley R."/>
            <person name="Lipzen A."/>
            <person name="Clum A."/>
            <person name="Drula E."/>
            <person name="Henrissat B."/>
            <person name="Kohler A."/>
            <person name="Grigoriev I.V."/>
            <person name="Martin F.M."/>
            <person name="Hacquard S."/>
        </authorList>
    </citation>
    <scope>NUCLEOTIDE SEQUENCE</scope>
    <source>
        <strain evidence="2">MPI-CAGE-CH-0230</strain>
    </source>
</reference>
<dbReference type="PANTHER" id="PTHR38166">
    <property type="entry name" value="C2H2-TYPE DOMAIN-CONTAINING PROTEIN-RELATED"/>
    <property type="match status" value="1"/>
</dbReference>
<gene>
    <name evidence="2" type="ORF">B0I36DRAFT_146906</name>
</gene>
<organism evidence="2 3">
    <name type="scientific">Microdochium trichocladiopsis</name>
    <dbReference type="NCBI Taxonomy" id="1682393"/>
    <lineage>
        <taxon>Eukaryota</taxon>
        <taxon>Fungi</taxon>
        <taxon>Dikarya</taxon>
        <taxon>Ascomycota</taxon>
        <taxon>Pezizomycotina</taxon>
        <taxon>Sordariomycetes</taxon>
        <taxon>Xylariomycetidae</taxon>
        <taxon>Xylariales</taxon>
        <taxon>Microdochiaceae</taxon>
        <taxon>Microdochium</taxon>
    </lineage>
</organism>
<feature type="region of interest" description="Disordered" evidence="1">
    <location>
        <begin position="1"/>
        <end position="137"/>
    </location>
</feature>
<keyword evidence="3" id="KW-1185">Reference proteome</keyword>
<feature type="compositionally biased region" description="Basic residues" evidence="1">
    <location>
        <begin position="611"/>
        <end position="620"/>
    </location>
</feature>
<proteinExistence type="predicted"/>
<feature type="compositionally biased region" description="Basic and acidic residues" evidence="1">
    <location>
        <begin position="31"/>
        <end position="41"/>
    </location>
</feature>
<feature type="region of interest" description="Disordered" evidence="1">
    <location>
        <begin position="579"/>
        <end position="620"/>
    </location>
</feature>
<protein>
    <recommendedName>
        <fullName evidence="4">C2H2-type domain-containing protein</fullName>
    </recommendedName>
</protein>
<feature type="compositionally biased region" description="Low complexity" evidence="1">
    <location>
        <begin position="585"/>
        <end position="610"/>
    </location>
</feature>
<feature type="region of interest" description="Disordered" evidence="1">
    <location>
        <begin position="329"/>
        <end position="350"/>
    </location>
</feature>
<feature type="region of interest" description="Disordered" evidence="1">
    <location>
        <begin position="210"/>
        <end position="273"/>
    </location>
</feature>
<dbReference type="OrthoDB" id="3521097at2759"/>
<sequence>MDPPAEKKNHSSSGDAERSPWQVLETGFSRSSDDAPAKDKTPTMSHHNGMPHSDSQGSVVKAADLDAASHPRGLGGDQTATNREPGDHGPSLVRYQGETGRKRIPSGGNTRGPKSPEPPEEHTTLAAPALQKSPGLIPSRVNEIGTRLAPESVQSYDDATSGTTESWFDWFSDKTEELPILAPSHPLSSLTPHAIAILLSHYNKWRACAMEQEQEQEQGPPSAPPPNGLSPTHNRRKRPKFSHAGRDDDEDNGDDDGGRSPDPNSTRKKQSLNESTVTFSCPFLKKDSTKHGECSKYMLSRIRDVKQHLGRKHQMPIYCPRCIETFSDEDSRDEHNRNVDCERSQLGKPEGITEAQKKALGKKAPANQSQEEQWYGIFDILFPNHPRPASPYIDSALLRNAFVYQSFLASNGPRILSSILESSGAMSWNPPPFPQSDVQLWREQVLAQAFQQLFDRWATMGALANSNTTTDTPFNTSAATGAVGTSSAHMNLPLQHSIETESNSAIGDDLYRFDVITSETASSVSEILSWQSESDFLTGNAQGGVVPSPFGPMGTAHYNGSITFTPYDTQELQQTFSRGLDFYSNGNGNDNNTNNNGNNSGHHNNNNGHNGRQHNMHYGH</sequence>
<dbReference type="EMBL" id="JAGTJQ010000007">
    <property type="protein sequence ID" value="KAH7028078.1"/>
    <property type="molecule type" value="Genomic_DNA"/>
</dbReference>
<dbReference type="RefSeq" id="XP_046010877.1">
    <property type="nucleotide sequence ID" value="XM_046148459.1"/>
</dbReference>
<comment type="caution">
    <text evidence="2">The sequence shown here is derived from an EMBL/GenBank/DDBJ whole genome shotgun (WGS) entry which is preliminary data.</text>
</comment>
<dbReference type="GeneID" id="70178005"/>
<dbReference type="Proteomes" id="UP000756346">
    <property type="component" value="Unassembled WGS sequence"/>
</dbReference>
<dbReference type="AlphaFoldDB" id="A0A9P8Y1B5"/>
<evidence type="ECO:0000256" key="1">
    <source>
        <dbReference type="SAM" id="MobiDB-lite"/>
    </source>
</evidence>
<feature type="compositionally biased region" description="Basic and acidic residues" evidence="1">
    <location>
        <begin position="332"/>
        <end position="345"/>
    </location>
</feature>
<accession>A0A9P8Y1B5</accession>
<name>A0A9P8Y1B5_9PEZI</name>
<evidence type="ECO:0000313" key="2">
    <source>
        <dbReference type="EMBL" id="KAH7028078.1"/>
    </source>
</evidence>
<evidence type="ECO:0008006" key="4">
    <source>
        <dbReference type="Google" id="ProtNLM"/>
    </source>
</evidence>